<reference evidence="3 4" key="1">
    <citation type="submission" date="2024-08" db="EMBL/GenBank/DDBJ databases">
        <authorList>
            <person name="Will J Nash"/>
            <person name="Angela Man"/>
            <person name="Seanna McTaggart"/>
            <person name="Kendall Baker"/>
            <person name="Tom Barker"/>
            <person name="Leah Catchpole"/>
            <person name="Alex Durrant"/>
            <person name="Karim Gharbi"/>
            <person name="Naomi Irish"/>
            <person name="Gemy Kaithakottil"/>
            <person name="Debby Ku"/>
            <person name="Aaliyah Providence"/>
            <person name="Felix Shaw"/>
            <person name="David Swarbreck"/>
            <person name="Chris Watkins"/>
            <person name="Ann M. McCartney"/>
            <person name="Giulio Formenti"/>
            <person name="Alice Mouton"/>
            <person name="Noel Vella"/>
            <person name="Bjorn M von Reumont"/>
            <person name="Adriana Vella"/>
            <person name="Wilfried Haerty"/>
        </authorList>
    </citation>
    <scope>NUCLEOTIDE SEQUENCE [LARGE SCALE GENOMIC DNA]</scope>
</reference>
<name>A0ABP1NW78_XYLVO</name>
<evidence type="ECO:0000313" key="3">
    <source>
        <dbReference type="EMBL" id="CAL7944129.1"/>
    </source>
</evidence>
<keyword evidence="2" id="KW-1133">Transmembrane helix</keyword>
<feature type="transmembrane region" description="Helical" evidence="2">
    <location>
        <begin position="12"/>
        <end position="30"/>
    </location>
</feature>
<sequence length="105" mass="11992">MLCSSETSQNIKIYHVLYLILFLFYMSVQLSSTSSIDNENYNQTAAMLMNNATHDSVDNNLYVIKTMVYEIGILTDADNTTNDTTERQEEVKLSFYNPPDDNDGM</sequence>
<evidence type="ECO:0000313" key="4">
    <source>
        <dbReference type="Proteomes" id="UP001642520"/>
    </source>
</evidence>
<feature type="region of interest" description="Disordered" evidence="1">
    <location>
        <begin position="78"/>
        <end position="105"/>
    </location>
</feature>
<dbReference type="Proteomes" id="UP001642520">
    <property type="component" value="Unassembled WGS sequence"/>
</dbReference>
<accession>A0ABP1NW78</accession>
<organism evidence="3 4">
    <name type="scientific">Xylocopa violacea</name>
    <name type="common">Violet carpenter bee</name>
    <name type="synonym">Apis violacea</name>
    <dbReference type="NCBI Taxonomy" id="135666"/>
    <lineage>
        <taxon>Eukaryota</taxon>
        <taxon>Metazoa</taxon>
        <taxon>Ecdysozoa</taxon>
        <taxon>Arthropoda</taxon>
        <taxon>Hexapoda</taxon>
        <taxon>Insecta</taxon>
        <taxon>Pterygota</taxon>
        <taxon>Neoptera</taxon>
        <taxon>Endopterygota</taxon>
        <taxon>Hymenoptera</taxon>
        <taxon>Apocrita</taxon>
        <taxon>Aculeata</taxon>
        <taxon>Apoidea</taxon>
        <taxon>Anthophila</taxon>
        <taxon>Apidae</taxon>
        <taxon>Xylocopa</taxon>
        <taxon>Xylocopa</taxon>
    </lineage>
</organism>
<keyword evidence="2" id="KW-0812">Transmembrane</keyword>
<keyword evidence="4" id="KW-1185">Reference proteome</keyword>
<evidence type="ECO:0000256" key="2">
    <source>
        <dbReference type="SAM" id="Phobius"/>
    </source>
</evidence>
<gene>
    <name evidence="3" type="ORF">XYLVIOL_LOCUS6482</name>
</gene>
<comment type="caution">
    <text evidence="3">The sequence shown here is derived from an EMBL/GenBank/DDBJ whole genome shotgun (WGS) entry which is preliminary data.</text>
</comment>
<dbReference type="EMBL" id="CAXAJV020001293">
    <property type="protein sequence ID" value="CAL7944129.1"/>
    <property type="molecule type" value="Genomic_DNA"/>
</dbReference>
<proteinExistence type="predicted"/>
<keyword evidence="2" id="KW-0472">Membrane</keyword>
<protein>
    <submittedName>
        <fullName evidence="3">Uncharacterized protein</fullName>
    </submittedName>
</protein>
<evidence type="ECO:0000256" key="1">
    <source>
        <dbReference type="SAM" id="MobiDB-lite"/>
    </source>
</evidence>